<evidence type="ECO:0000256" key="5">
    <source>
        <dbReference type="ARBA" id="ARBA00023002"/>
    </source>
</evidence>
<dbReference type="Gene3D" id="2.60.130.10">
    <property type="entry name" value="Aromatic compound dioxygenase"/>
    <property type="match status" value="1"/>
</dbReference>
<comment type="similarity">
    <text evidence="2">Belongs to the intradiol ring-cleavage dioxygenase family.</text>
</comment>
<dbReference type="GO" id="GO:0008199">
    <property type="term" value="F:ferric iron binding"/>
    <property type="evidence" value="ECO:0007669"/>
    <property type="project" value="InterPro"/>
</dbReference>
<feature type="domain" description="Intradiol ring-cleavage dioxygenases" evidence="7">
    <location>
        <begin position="128"/>
        <end position="156"/>
    </location>
</feature>
<dbReference type="InterPro" id="IPR000627">
    <property type="entry name" value="Intradiol_dOase_C"/>
</dbReference>
<dbReference type="SUPFAM" id="SSF49482">
    <property type="entry name" value="Aromatic compound dioxygenase"/>
    <property type="match status" value="1"/>
</dbReference>
<dbReference type="InterPro" id="IPR015889">
    <property type="entry name" value="Intradiol_dOase_core"/>
</dbReference>
<proteinExistence type="inferred from homology"/>
<comment type="cofactor">
    <cofactor evidence="1">
        <name>Fe(3+)</name>
        <dbReference type="ChEBI" id="CHEBI:29034"/>
    </cofactor>
</comment>
<gene>
    <name evidence="8" type="primary">HQD2</name>
    <name evidence="8" type="ORF">FOB64_002203</name>
</gene>
<dbReference type="PROSITE" id="PS00083">
    <property type="entry name" value="INTRADIOL_DIOXYGENAS"/>
    <property type="match status" value="1"/>
</dbReference>
<evidence type="ECO:0000256" key="1">
    <source>
        <dbReference type="ARBA" id="ARBA00001965"/>
    </source>
</evidence>
<dbReference type="AlphaFoldDB" id="A0A8H6F3Y5"/>
<keyword evidence="4 8" id="KW-0223">Dioxygenase</keyword>
<dbReference type="InterPro" id="IPR039390">
    <property type="entry name" value="1_2-HQD/HQD"/>
</dbReference>
<evidence type="ECO:0000313" key="8">
    <source>
        <dbReference type="EMBL" id="KAF6070500.1"/>
    </source>
</evidence>
<protein>
    <submittedName>
        <fullName evidence="8">Catechol 1,2-dioxygenase</fullName>
    </submittedName>
</protein>
<organism evidence="8 9">
    <name type="scientific">Candida albicans</name>
    <name type="common">Yeast</name>
    <dbReference type="NCBI Taxonomy" id="5476"/>
    <lineage>
        <taxon>Eukaryota</taxon>
        <taxon>Fungi</taxon>
        <taxon>Dikarya</taxon>
        <taxon>Ascomycota</taxon>
        <taxon>Saccharomycotina</taxon>
        <taxon>Pichiomycetes</taxon>
        <taxon>Debaryomycetaceae</taxon>
        <taxon>Candida/Lodderomyces clade</taxon>
        <taxon>Candida</taxon>
    </lineage>
</organism>
<evidence type="ECO:0000256" key="2">
    <source>
        <dbReference type="ARBA" id="ARBA00007825"/>
    </source>
</evidence>
<evidence type="ECO:0000256" key="6">
    <source>
        <dbReference type="ARBA" id="ARBA00023004"/>
    </source>
</evidence>
<evidence type="ECO:0000256" key="3">
    <source>
        <dbReference type="ARBA" id="ARBA00022723"/>
    </source>
</evidence>
<dbReference type="GO" id="GO:0009712">
    <property type="term" value="P:catechol-containing compound metabolic process"/>
    <property type="evidence" value="ECO:0007669"/>
    <property type="project" value="InterPro"/>
</dbReference>
<evidence type="ECO:0000259" key="7">
    <source>
        <dbReference type="PROSITE" id="PS00083"/>
    </source>
</evidence>
<name>A0A8H6F3Y5_CANAX</name>
<dbReference type="PANTHER" id="PTHR33711:SF7">
    <property type="entry name" value="INTRADIOL RING-CLEAVAGE DIOXYGENASES DOMAIN-CONTAINING PROTEIN-RELATED"/>
    <property type="match status" value="1"/>
</dbReference>
<dbReference type="EMBL" id="JABWAD010000026">
    <property type="protein sequence ID" value="KAF6070500.1"/>
    <property type="molecule type" value="Genomic_DNA"/>
</dbReference>
<evidence type="ECO:0000256" key="4">
    <source>
        <dbReference type="ARBA" id="ARBA00022964"/>
    </source>
</evidence>
<dbReference type="CDD" id="cd03461">
    <property type="entry name" value="1_2-HQD"/>
    <property type="match status" value="1"/>
</dbReference>
<dbReference type="FunFam" id="2.60.130.10:FF:000005">
    <property type="entry name" value="Catechol 1,2-dioxygenase, putative"/>
    <property type="match status" value="1"/>
</dbReference>
<comment type="caution">
    <text evidence="8">The sequence shown here is derived from an EMBL/GenBank/DDBJ whole genome shotgun (WGS) entry which is preliminary data.</text>
</comment>
<keyword evidence="3" id="KW-0479">Metal-binding</keyword>
<dbReference type="InterPro" id="IPR050770">
    <property type="entry name" value="Intradiol_RC_Dioxygenase"/>
</dbReference>
<reference evidence="8 9" key="1">
    <citation type="submission" date="2020-03" db="EMBL/GenBank/DDBJ databases">
        <title>FDA dAtabase for Regulatory Grade micrObial Sequences (FDA-ARGOS): Supporting development and validation of Infectious Disease Dx tests.</title>
        <authorList>
            <person name="Campos J."/>
            <person name="Goldberg B."/>
            <person name="Tallon L."/>
            <person name="Sadzewicz L."/>
            <person name="Vavikolanu K."/>
            <person name="Mehta A."/>
            <person name="Aluvathingal J."/>
            <person name="Nadendla S."/>
            <person name="Nandy P."/>
            <person name="Geyer C."/>
            <person name="Yan Y."/>
            <person name="Sichtig H."/>
        </authorList>
    </citation>
    <scope>NUCLEOTIDE SEQUENCE [LARGE SCALE GENOMIC DNA]</scope>
    <source>
        <strain evidence="8 9">FDAARGOS_656</strain>
    </source>
</reference>
<keyword evidence="6" id="KW-0408">Iron</keyword>
<sequence length="303" mass="33800">MSQAFTESVKTSLGPNATPRAKKLIASLVQHVHDFARENHLTTEDWLWGVDFINRIGQMSDSRRNEGILVCDIIGLETLVDALTNESEQSNHTSSAILGPFYLPDSPVYPNGGSIVQKAIPTDVKCFVRGKVTDTEGKPLGGAQLEVWQCNSAGFYSQQADHDGPEFNLRGTFITDDEGNYSFECLRPTSYPIPYDGPAGDLLKIMDRHPNRPSHIHWRVSHPGYHTLITQIYDAECPYTNNDSVYAVKDDIIVHFEKVDNKDKDLVGKVEYKLDYDISLATESSIQEARAAAKARQDAEIKL</sequence>
<keyword evidence="5" id="KW-0560">Oxidoreductase</keyword>
<accession>A0A8H6F3Y5</accession>
<dbReference type="InterPro" id="IPR007535">
    <property type="entry name" value="Catechol_dOase_N"/>
</dbReference>
<dbReference type="Pfam" id="PF00775">
    <property type="entry name" value="Dioxygenase_C"/>
    <property type="match status" value="1"/>
</dbReference>
<dbReference type="PANTHER" id="PTHR33711">
    <property type="entry name" value="DIOXYGENASE, PUTATIVE (AFU_ORTHOLOGUE AFUA_2G02910)-RELATED"/>
    <property type="match status" value="1"/>
</dbReference>
<dbReference type="GO" id="GO:0018576">
    <property type="term" value="F:catechol 1,2-dioxygenase activity"/>
    <property type="evidence" value="ECO:0007669"/>
    <property type="project" value="InterPro"/>
</dbReference>
<dbReference type="Pfam" id="PF04444">
    <property type="entry name" value="Dioxygenase_N"/>
    <property type="match status" value="1"/>
</dbReference>
<dbReference type="SMR" id="A0A8H6F3Y5"/>
<evidence type="ECO:0000313" key="9">
    <source>
        <dbReference type="Proteomes" id="UP000536275"/>
    </source>
</evidence>
<dbReference type="Proteomes" id="UP000536275">
    <property type="component" value="Unassembled WGS sequence"/>
</dbReference>